<dbReference type="EMBL" id="JAHDYR010000066">
    <property type="protein sequence ID" value="KAG9390301.1"/>
    <property type="molecule type" value="Genomic_DNA"/>
</dbReference>
<accession>A0A8J6APR2</accession>
<evidence type="ECO:0000313" key="8">
    <source>
        <dbReference type="Proteomes" id="UP000717585"/>
    </source>
</evidence>
<organism evidence="7 8">
    <name type="scientific">Carpediemonas membranifera</name>
    <dbReference type="NCBI Taxonomy" id="201153"/>
    <lineage>
        <taxon>Eukaryota</taxon>
        <taxon>Metamonada</taxon>
        <taxon>Carpediemonas-like organisms</taxon>
        <taxon>Carpediemonas</taxon>
    </lineage>
</organism>
<sequence>MKFGIILVFGLFASVFAQCVISQEEALMNMYVALGGDSWTDNTNWNTGDACTWYGISCNIDGNVVGIDLSNNNLVGLLTDDIGCFPFLKSLQLNDNEISGPVPDAIGELTNLKYLNLDNNLLTGPLPTALCADEHLQYIYLGHNLFEGDIPACYVTNFTFVKEVHLDCNLLTGDLLDFSGYEYMFELRSRCNNFNVECPAWIETTDMLVICSGDCEDCPIVPPTQCPEFVEVEDCGLYYPVLPTSQPVASVESNVPMKSPSVWARVMHVVSTWLAW</sequence>
<dbReference type="OrthoDB" id="2105857at2759"/>
<dbReference type="Pfam" id="PF08263">
    <property type="entry name" value="LRRNT_2"/>
    <property type="match status" value="1"/>
</dbReference>
<dbReference type="Pfam" id="PF13855">
    <property type="entry name" value="LRR_8"/>
    <property type="match status" value="1"/>
</dbReference>
<feature type="domain" description="Leucine-rich repeat-containing N-terminal plant-type" evidence="6">
    <location>
        <begin position="22"/>
        <end position="59"/>
    </location>
</feature>
<evidence type="ECO:0000256" key="5">
    <source>
        <dbReference type="SAM" id="SignalP"/>
    </source>
</evidence>
<comment type="caution">
    <text evidence="7">The sequence shown here is derived from an EMBL/GenBank/DDBJ whole genome shotgun (WGS) entry which is preliminary data.</text>
</comment>
<keyword evidence="8" id="KW-1185">Reference proteome</keyword>
<dbReference type="InterPro" id="IPR032675">
    <property type="entry name" value="LRR_dom_sf"/>
</dbReference>
<evidence type="ECO:0000259" key="6">
    <source>
        <dbReference type="Pfam" id="PF08263"/>
    </source>
</evidence>
<dbReference type="AlphaFoldDB" id="A0A8J6APR2"/>
<dbReference type="Proteomes" id="UP000717585">
    <property type="component" value="Unassembled WGS sequence"/>
</dbReference>
<evidence type="ECO:0000313" key="7">
    <source>
        <dbReference type="EMBL" id="KAG9390301.1"/>
    </source>
</evidence>
<dbReference type="Gene3D" id="3.80.10.10">
    <property type="entry name" value="Ribonuclease Inhibitor"/>
    <property type="match status" value="1"/>
</dbReference>
<reference evidence="7" key="1">
    <citation type="submission" date="2021-05" db="EMBL/GenBank/DDBJ databases">
        <title>A free-living protist that lacks canonical eukaryotic 1 DNA replication and segregation systems.</title>
        <authorList>
            <person name="Salas-Leiva D.E."/>
            <person name="Tromer E.C."/>
            <person name="Curtis B.A."/>
            <person name="Jerlstrom-Hultqvist J."/>
            <person name="Kolisko M."/>
            <person name="Yi Z."/>
            <person name="Salas-Leiva J.S."/>
            <person name="Gallot-Lavallee L."/>
            <person name="Kops G.J.P.L."/>
            <person name="Archibald J.M."/>
            <person name="Simpson A.G.B."/>
            <person name="Roger A.J."/>
        </authorList>
    </citation>
    <scope>NUCLEOTIDE SEQUENCE</scope>
    <source>
        <strain evidence="7">BICM</strain>
    </source>
</reference>
<evidence type="ECO:0000256" key="2">
    <source>
        <dbReference type="ARBA" id="ARBA00022729"/>
    </source>
</evidence>
<name>A0A8J6APR2_9EUKA</name>
<dbReference type="SUPFAM" id="SSF52058">
    <property type="entry name" value="L domain-like"/>
    <property type="match status" value="1"/>
</dbReference>
<evidence type="ECO:0000256" key="1">
    <source>
        <dbReference type="ARBA" id="ARBA00004370"/>
    </source>
</evidence>
<protein>
    <submittedName>
        <fullName evidence="7">Cyst wall protein type 2</fullName>
    </submittedName>
</protein>
<keyword evidence="2 5" id="KW-0732">Signal</keyword>
<proteinExistence type="predicted"/>
<dbReference type="FunFam" id="3.80.10.10:FF:000400">
    <property type="entry name" value="Nuclear pore complex protein NUP107"/>
    <property type="match status" value="1"/>
</dbReference>
<comment type="subcellular location">
    <subcellularLocation>
        <location evidence="1">Membrane</location>
    </subcellularLocation>
</comment>
<keyword evidence="4" id="KW-0472">Membrane</keyword>
<feature type="signal peptide" evidence="5">
    <location>
        <begin position="1"/>
        <end position="17"/>
    </location>
</feature>
<dbReference type="InterPro" id="IPR001611">
    <property type="entry name" value="Leu-rich_rpt"/>
</dbReference>
<evidence type="ECO:0000256" key="3">
    <source>
        <dbReference type="ARBA" id="ARBA00022737"/>
    </source>
</evidence>
<dbReference type="GO" id="GO:0016020">
    <property type="term" value="C:membrane"/>
    <property type="evidence" value="ECO:0007669"/>
    <property type="project" value="UniProtKB-SubCell"/>
</dbReference>
<evidence type="ECO:0000256" key="4">
    <source>
        <dbReference type="ARBA" id="ARBA00023136"/>
    </source>
</evidence>
<dbReference type="PANTHER" id="PTHR48010:SF58">
    <property type="entry name" value="RECEPTOR PROTEIN KINASE-LIKE PROTEIN ZAR1"/>
    <property type="match status" value="1"/>
</dbReference>
<dbReference type="PANTHER" id="PTHR48010">
    <property type="entry name" value="OS05G0588300 PROTEIN"/>
    <property type="match status" value="1"/>
</dbReference>
<keyword evidence="3" id="KW-0677">Repeat</keyword>
<dbReference type="InterPro" id="IPR013210">
    <property type="entry name" value="LRR_N_plant-typ"/>
</dbReference>
<feature type="chain" id="PRO_5035183321" evidence="5">
    <location>
        <begin position="18"/>
        <end position="276"/>
    </location>
</feature>
<gene>
    <name evidence="7" type="ORF">J8273_8341</name>
</gene>
<dbReference type="InterPro" id="IPR050994">
    <property type="entry name" value="At_inactive_RLKs"/>
</dbReference>